<dbReference type="VEuPathDB" id="FungiDB:I302_08620"/>
<evidence type="ECO:0000313" key="4">
    <source>
        <dbReference type="Proteomes" id="UP000092730"/>
    </source>
</evidence>
<feature type="compositionally biased region" description="Pro residues" evidence="1">
    <location>
        <begin position="21"/>
        <end position="33"/>
    </location>
</feature>
<reference evidence="2" key="1">
    <citation type="submission" date="2013-07" db="EMBL/GenBank/DDBJ databases">
        <title>The Genome Sequence of Cryptococcus bestiolae CBS10118.</title>
        <authorList>
            <consortium name="The Broad Institute Genome Sequencing Platform"/>
            <person name="Cuomo C."/>
            <person name="Litvintseva A."/>
            <person name="Chen Y."/>
            <person name="Heitman J."/>
            <person name="Sun S."/>
            <person name="Springer D."/>
            <person name="Dromer F."/>
            <person name="Young S.K."/>
            <person name="Zeng Q."/>
            <person name="Gargeya S."/>
            <person name="Fitzgerald M."/>
            <person name="Abouelleil A."/>
            <person name="Alvarado L."/>
            <person name="Berlin A.M."/>
            <person name="Chapman S.B."/>
            <person name="Dewar J."/>
            <person name="Goldberg J."/>
            <person name="Griggs A."/>
            <person name="Gujja S."/>
            <person name="Hansen M."/>
            <person name="Howarth C."/>
            <person name="Imamovic A."/>
            <person name="Larimer J."/>
            <person name="McCowan C."/>
            <person name="Murphy C."/>
            <person name="Pearson M."/>
            <person name="Priest M."/>
            <person name="Roberts A."/>
            <person name="Saif S."/>
            <person name="Shea T."/>
            <person name="Sykes S."/>
            <person name="Wortman J."/>
            <person name="Nusbaum C."/>
            <person name="Birren B."/>
        </authorList>
    </citation>
    <scope>NUCLEOTIDE SEQUENCE [LARGE SCALE GENOMIC DNA]</scope>
    <source>
        <strain evidence="2">CBS 10118</strain>
    </source>
</reference>
<dbReference type="Proteomes" id="UP000092730">
    <property type="component" value="Chromosome 3"/>
</dbReference>
<evidence type="ECO:0000313" key="3">
    <source>
        <dbReference type="EMBL" id="WVW83315.1"/>
    </source>
</evidence>
<dbReference type="EMBL" id="CP144543">
    <property type="protein sequence ID" value="WVW83315.1"/>
    <property type="molecule type" value="Genomic_DNA"/>
</dbReference>
<evidence type="ECO:0000256" key="1">
    <source>
        <dbReference type="SAM" id="MobiDB-lite"/>
    </source>
</evidence>
<sequence>MDEIENKILPKFKWLLTAKQVPPPSPTLNPTPLPTDYINTNGHEETLKIRRGEYQPQGRDGYIQIEFTKKGKWTNARWEPLEAALHRHKLAGLNGRPKRLKA</sequence>
<accession>A0A1B9FSU1</accession>
<dbReference type="GeneID" id="30213019"/>
<protein>
    <submittedName>
        <fullName evidence="2">Uncharacterized protein</fullName>
    </submittedName>
</protein>
<keyword evidence="4" id="KW-1185">Reference proteome</keyword>
<name>A0A1B9FSU1_9TREE</name>
<feature type="region of interest" description="Disordered" evidence="1">
    <location>
        <begin position="19"/>
        <end position="40"/>
    </location>
</feature>
<dbReference type="KEGG" id="kbi:30213019"/>
<gene>
    <name evidence="2" type="ORF">I302_08620</name>
    <name evidence="3" type="ORF">I302_105334</name>
</gene>
<reference evidence="3" key="4">
    <citation type="submission" date="2024-02" db="EMBL/GenBank/DDBJ databases">
        <title>Comparative genomics of Cryptococcus and Kwoniella reveals pathogenesis evolution and contrasting modes of karyotype evolution via chromosome fusion or intercentromeric recombination.</title>
        <authorList>
            <person name="Coelho M.A."/>
            <person name="David-Palma M."/>
            <person name="Shea T."/>
            <person name="Bowers K."/>
            <person name="McGinley-Smith S."/>
            <person name="Mohammad A.W."/>
            <person name="Gnirke A."/>
            <person name="Yurkov A.M."/>
            <person name="Nowrousian M."/>
            <person name="Sun S."/>
            <person name="Cuomo C.A."/>
            <person name="Heitman J."/>
        </authorList>
    </citation>
    <scope>NUCLEOTIDE SEQUENCE</scope>
    <source>
        <strain evidence="3">CBS 10118</strain>
    </source>
</reference>
<evidence type="ECO:0000313" key="2">
    <source>
        <dbReference type="EMBL" id="OCF21841.1"/>
    </source>
</evidence>
<reference evidence="2" key="3">
    <citation type="submission" date="2014-01" db="EMBL/GenBank/DDBJ databases">
        <title>Evolution of pathogenesis and genome organization in the Tremellales.</title>
        <authorList>
            <person name="Cuomo C."/>
            <person name="Litvintseva A."/>
            <person name="Heitman J."/>
            <person name="Chen Y."/>
            <person name="Sun S."/>
            <person name="Springer D."/>
            <person name="Dromer F."/>
            <person name="Young S."/>
            <person name="Zeng Q."/>
            <person name="Chapman S."/>
            <person name="Gujja S."/>
            <person name="Saif S."/>
            <person name="Birren B."/>
        </authorList>
    </citation>
    <scope>NUCLEOTIDE SEQUENCE</scope>
    <source>
        <strain evidence="2">CBS 10118</strain>
    </source>
</reference>
<organism evidence="2">
    <name type="scientific">Kwoniella bestiolae CBS 10118</name>
    <dbReference type="NCBI Taxonomy" id="1296100"/>
    <lineage>
        <taxon>Eukaryota</taxon>
        <taxon>Fungi</taxon>
        <taxon>Dikarya</taxon>
        <taxon>Basidiomycota</taxon>
        <taxon>Agaricomycotina</taxon>
        <taxon>Tremellomycetes</taxon>
        <taxon>Tremellales</taxon>
        <taxon>Cryptococcaceae</taxon>
        <taxon>Kwoniella</taxon>
    </lineage>
</organism>
<dbReference type="OrthoDB" id="10431651at2759"/>
<proteinExistence type="predicted"/>
<dbReference type="AlphaFoldDB" id="A0A1B9FSU1"/>
<dbReference type="RefSeq" id="XP_019042911.1">
    <property type="nucleotide sequence ID" value="XM_019195198.1"/>
</dbReference>
<reference evidence="3" key="2">
    <citation type="submission" date="2013-07" db="EMBL/GenBank/DDBJ databases">
        <authorList>
            <consortium name="The Broad Institute Genome Sequencing Platform"/>
            <person name="Cuomo C."/>
            <person name="Litvintseva A."/>
            <person name="Chen Y."/>
            <person name="Heitman J."/>
            <person name="Sun S."/>
            <person name="Springer D."/>
            <person name="Dromer F."/>
            <person name="Young S.K."/>
            <person name="Zeng Q."/>
            <person name="Gargeya S."/>
            <person name="Fitzgerald M."/>
            <person name="Abouelleil A."/>
            <person name="Alvarado L."/>
            <person name="Berlin A.M."/>
            <person name="Chapman S.B."/>
            <person name="Dewar J."/>
            <person name="Goldberg J."/>
            <person name="Griggs A."/>
            <person name="Gujja S."/>
            <person name="Hansen M."/>
            <person name="Howarth C."/>
            <person name="Imamovic A."/>
            <person name="Larimer J."/>
            <person name="McCowan C."/>
            <person name="Murphy C."/>
            <person name="Pearson M."/>
            <person name="Priest M."/>
            <person name="Roberts A."/>
            <person name="Saif S."/>
            <person name="Shea T."/>
            <person name="Sykes S."/>
            <person name="Wortman J."/>
            <person name="Nusbaum C."/>
            <person name="Birren B."/>
        </authorList>
    </citation>
    <scope>NUCLEOTIDE SEQUENCE</scope>
    <source>
        <strain evidence="3">CBS 10118</strain>
    </source>
</reference>
<dbReference type="EMBL" id="KI894026">
    <property type="protein sequence ID" value="OCF21841.1"/>
    <property type="molecule type" value="Genomic_DNA"/>
</dbReference>